<sequence length="162" mass="18238">MSGRKFGKAGRIGIYILIFLISCGGEIGNQRGKSDLQKGLSLFGTVEDMECGDPVKIREAGPDGNVELLYVPFNARVRLKEDIRNYVHYAQEGKYHREYVGWVMRNSANPQDAERLYQFSLLANLSSSRWYDGKTGEIVPLEGILRYKKSGGEWVSLGAFDH</sequence>
<evidence type="ECO:0008006" key="3">
    <source>
        <dbReference type="Google" id="ProtNLM"/>
    </source>
</evidence>
<comment type="caution">
    <text evidence="1">The sequence shown here is derived from an EMBL/GenBank/DDBJ whole genome shotgun (WGS) entry which is preliminary data.</text>
</comment>
<name>A0A2M9ZB17_9LEPT</name>
<evidence type="ECO:0000313" key="2">
    <source>
        <dbReference type="Proteomes" id="UP000231912"/>
    </source>
</evidence>
<dbReference type="AlphaFoldDB" id="A0A2M9ZB17"/>
<gene>
    <name evidence="1" type="ORF">CH371_11375</name>
</gene>
<reference evidence="1 2" key="1">
    <citation type="submission" date="2017-07" db="EMBL/GenBank/DDBJ databases">
        <title>Leptospira spp. isolated from tropical soils.</title>
        <authorList>
            <person name="Thibeaux R."/>
            <person name="Iraola G."/>
            <person name="Ferres I."/>
            <person name="Bierque E."/>
            <person name="Girault D."/>
            <person name="Soupe-Gilbert M.-E."/>
            <person name="Picardeau M."/>
            <person name="Goarant C."/>
        </authorList>
    </citation>
    <scope>NUCLEOTIDE SEQUENCE [LARGE SCALE GENOMIC DNA]</scope>
    <source>
        <strain evidence="1 2">FH2-C-A2</strain>
    </source>
</reference>
<evidence type="ECO:0000313" key="1">
    <source>
        <dbReference type="EMBL" id="PJZ65537.1"/>
    </source>
</evidence>
<dbReference type="RefSeq" id="WP_100759010.1">
    <property type="nucleotide sequence ID" value="NZ_NPDT01000004.1"/>
</dbReference>
<dbReference type="PROSITE" id="PS51257">
    <property type="entry name" value="PROKAR_LIPOPROTEIN"/>
    <property type="match status" value="1"/>
</dbReference>
<accession>A0A2M9ZB17</accession>
<protein>
    <recommendedName>
        <fullName evidence="3">Lipoprotein</fullName>
    </recommendedName>
</protein>
<organism evidence="1 2">
    <name type="scientific">Leptospira wolffii</name>
    <dbReference type="NCBI Taxonomy" id="409998"/>
    <lineage>
        <taxon>Bacteria</taxon>
        <taxon>Pseudomonadati</taxon>
        <taxon>Spirochaetota</taxon>
        <taxon>Spirochaetia</taxon>
        <taxon>Leptospirales</taxon>
        <taxon>Leptospiraceae</taxon>
        <taxon>Leptospira</taxon>
    </lineage>
</organism>
<dbReference type="Proteomes" id="UP000231912">
    <property type="component" value="Unassembled WGS sequence"/>
</dbReference>
<dbReference type="EMBL" id="NPDT01000004">
    <property type="protein sequence ID" value="PJZ65537.1"/>
    <property type="molecule type" value="Genomic_DNA"/>
</dbReference>
<proteinExistence type="predicted"/>